<dbReference type="OrthoDB" id="9790194at2"/>
<dbReference type="PANTHER" id="PTHR12151">
    <property type="entry name" value="ELECTRON TRANSPORT PROTIN SCO1/SENC FAMILY MEMBER"/>
    <property type="match status" value="1"/>
</dbReference>
<comment type="similarity">
    <text evidence="1">Belongs to the SCO1/2 family.</text>
</comment>
<dbReference type="AlphaFoldDB" id="A0A4V3YWZ5"/>
<comment type="caution">
    <text evidence="4">The sequence shown here is derived from an EMBL/GenBank/DDBJ whole genome shotgun (WGS) entry which is preliminary data.</text>
</comment>
<evidence type="ECO:0000256" key="3">
    <source>
        <dbReference type="PIRSR" id="PIRSR603782-2"/>
    </source>
</evidence>
<dbReference type="InterPro" id="IPR036249">
    <property type="entry name" value="Thioredoxin-like_sf"/>
</dbReference>
<dbReference type="InterPro" id="IPR003782">
    <property type="entry name" value="SCO1/SenC"/>
</dbReference>
<accession>A0A4V3YWZ5</accession>
<dbReference type="CDD" id="cd02968">
    <property type="entry name" value="SCO"/>
    <property type="match status" value="1"/>
</dbReference>
<dbReference type="Proteomes" id="UP000306236">
    <property type="component" value="Unassembled WGS sequence"/>
</dbReference>
<feature type="disulfide bond" description="Redox-active" evidence="3">
    <location>
        <begin position="64"/>
        <end position="68"/>
    </location>
</feature>
<feature type="binding site" evidence="2">
    <location>
        <position position="165"/>
    </location>
    <ligand>
        <name>Cu cation</name>
        <dbReference type="ChEBI" id="CHEBI:23378"/>
    </ligand>
</feature>
<keyword evidence="2" id="KW-0186">Copper</keyword>
<reference evidence="4 5" key="1">
    <citation type="submission" date="2019-04" db="EMBL/GenBank/DDBJ databases">
        <title>Lampropedia sp YIM MLB12 draf genome.</title>
        <authorList>
            <person name="Wang Y.-X."/>
        </authorList>
    </citation>
    <scope>NUCLEOTIDE SEQUENCE [LARGE SCALE GENOMIC DNA]</scope>
    <source>
        <strain evidence="4 5">YIM MLB12</strain>
    </source>
</reference>
<dbReference type="GO" id="GO:0046872">
    <property type="term" value="F:metal ion binding"/>
    <property type="evidence" value="ECO:0007669"/>
    <property type="project" value="UniProtKB-KW"/>
</dbReference>
<evidence type="ECO:0000313" key="5">
    <source>
        <dbReference type="Proteomes" id="UP000306236"/>
    </source>
</evidence>
<dbReference type="SUPFAM" id="SSF52833">
    <property type="entry name" value="Thioredoxin-like"/>
    <property type="match status" value="1"/>
</dbReference>
<sequence length="201" mass="21932">MAALALALQGCREQTSAASRFHSHEVTGASYGRDWRMPDTAGVMRDQSLLQGPVSYVFFGFTQCPEVCPTTMLELAQVKELLGAEGSHFQAIFVTVDPERDTPEILRAYLDSFDTSAIGLVGSPEQLSSMAREFKVFYQKVPLELPATAGSEGAEGSDAYYTMDHSAGGYVYDRHGKLRLYSPYGAAVEDLAADVRQLLSE</sequence>
<evidence type="ECO:0000313" key="4">
    <source>
        <dbReference type="EMBL" id="THJ33242.1"/>
    </source>
</evidence>
<dbReference type="Gene3D" id="3.40.30.10">
    <property type="entry name" value="Glutaredoxin"/>
    <property type="match status" value="1"/>
</dbReference>
<feature type="binding site" evidence="2">
    <location>
        <position position="64"/>
    </location>
    <ligand>
        <name>Cu cation</name>
        <dbReference type="ChEBI" id="CHEBI:23378"/>
    </ligand>
</feature>
<proteinExistence type="inferred from homology"/>
<dbReference type="Pfam" id="PF02630">
    <property type="entry name" value="SCO1-SenC"/>
    <property type="match status" value="1"/>
</dbReference>
<name>A0A4V3YWZ5_9BURK</name>
<protein>
    <submittedName>
        <fullName evidence="4">SCO family protein</fullName>
    </submittedName>
</protein>
<organism evidence="4 5">
    <name type="scientific">Lampropedia aestuarii</name>
    <dbReference type="NCBI Taxonomy" id="2562762"/>
    <lineage>
        <taxon>Bacteria</taxon>
        <taxon>Pseudomonadati</taxon>
        <taxon>Pseudomonadota</taxon>
        <taxon>Betaproteobacteria</taxon>
        <taxon>Burkholderiales</taxon>
        <taxon>Comamonadaceae</taxon>
        <taxon>Lampropedia</taxon>
    </lineage>
</organism>
<keyword evidence="2" id="KW-0479">Metal-binding</keyword>
<gene>
    <name evidence="4" type="ORF">E8K88_09960</name>
</gene>
<keyword evidence="3" id="KW-1015">Disulfide bond</keyword>
<keyword evidence="5" id="KW-1185">Reference proteome</keyword>
<feature type="binding site" evidence="2">
    <location>
        <position position="68"/>
    </location>
    <ligand>
        <name>Cu cation</name>
        <dbReference type="ChEBI" id="CHEBI:23378"/>
    </ligand>
</feature>
<dbReference type="PANTHER" id="PTHR12151:SF25">
    <property type="entry name" value="LINALOOL DEHYDRATASE_ISOMERASE DOMAIN-CONTAINING PROTEIN"/>
    <property type="match status" value="1"/>
</dbReference>
<dbReference type="EMBL" id="SSWX01000011">
    <property type="protein sequence ID" value="THJ33242.1"/>
    <property type="molecule type" value="Genomic_DNA"/>
</dbReference>
<evidence type="ECO:0000256" key="1">
    <source>
        <dbReference type="ARBA" id="ARBA00010996"/>
    </source>
</evidence>
<evidence type="ECO:0000256" key="2">
    <source>
        <dbReference type="PIRSR" id="PIRSR603782-1"/>
    </source>
</evidence>